<dbReference type="Pfam" id="PF14321">
    <property type="entry name" value="DUF4382"/>
    <property type="match status" value="1"/>
</dbReference>
<dbReference type="Proteomes" id="UP000001137">
    <property type="component" value="Chromosome"/>
</dbReference>
<evidence type="ECO:0000256" key="1">
    <source>
        <dbReference type="SAM" id="Phobius"/>
    </source>
</evidence>
<feature type="domain" description="DUF4382" evidence="2">
    <location>
        <begin position="36"/>
        <end position="169"/>
    </location>
</feature>
<organism evidence="3 4">
    <name type="scientific">Caldivirga maquilingensis (strain ATCC 700844 / DSM 13496 / JCM 10307 / IC-167)</name>
    <dbReference type="NCBI Taxonomy" id="397948"/>
    <lineage>
        <taxon>Archaea</taxon>
        <taxon>Thermoproteota</taxon>
        <taxon>Thermoprotei</taxon>
        <taxon>Thermoproteales</taxon>
        <taxon>Thermoproteaceae</taxon>
        <taxon>Caldivirga</taxon>
    </lineage>
</organism>
<keyword evidence="1" id="KW-1133">Transmembrane helix</keyword>
<dbReference type="HOGENOM" id="CLU_1507311_0_0_2"/>
<accession>A8MBJ8</accession>
<keyword evidence="1" id="KW-0472">Membrane</keyword>
<dbReference type="STRING" id="397948.Cmaq_1914"/>
<name>A8MBJ8_CALMQ</name>
<dbReference type="AlphaFoldDB" id="A8MBJ8"/>
<dbReference type="eggNOG" id="arCOG06011">
    <property type="taxonomic scope" value="Archaea"/>
</dbReference>
<dbReference type="EMBL" id="CP000852">
    <property type="protein sequence ID" value="ABW02731.1"/>
    <property type="molecule type" value="Genomic_DNA"/>
</dbReference>
<keyword evidence="1" id="KW-0812">Transmembrane</keyword>
<evidence type="ECO:0000313" key="3">
    <source>
        <dbReference type="EMBL" id="ABW02731.1"/>
    </source>
</evidence>
<evidence type="ECO:0000259" key="2">
    <source>
        <dbReference type="Pfam" id="PF14321"/>
    </source>
</evidence>
<sequence length="178" mass="19047">MQIHCGMRPITIAVIVVVIAVAIAVGYVAVKLTGPASVYVYISDKPMQVQHLYVTVSSIMLHNEVSGSWYTCSNASVRLDLTQLTSTSQLVAKCNPPNGTYNLIFLQVSSVQAVVNGQNYDCTVPSGIIKVPLEPQPIAVNGTSYSINVDMGMVNNVNLTGNGKCIVKPVVKATITRH</sequence>
<reference evidence="3 4" key="1">
    <citation type="submission" date="2007-10" db="EMBL/GenBank/DDBJ databases">
        <title>Complete sequence of Caldivirga maquilingensis IC-167.</title>
        <authorList>
            <consortium name="US DOE Joint Genome Institute"/>
            <person name="Copeland A."/>
            <person name="Lucas S."/>
            <person name="Lapidus A."/>
            <person name="Barry K."/>
            <person name="Glavina del Rio T."/>
            <person name="Dalin E."/>
            <person name="Tice H."/>
            <person name="Pitluck S."/>
            <person name="Saunders E."/>
            <person name="Brettin T."/>
            <person name="Bruce D."/>
            <person name="Detter J.C."/>
            <person name="Han C."/>
            <person name="Schmutz J."/>
            <person name="Larimer F."/>
            <person name="Land M."/>
            <person name="Hauser L."/>
            <person name="Kyrpides N."/>
            <person name="Ivanova N."/>
            <person name="Biddle J.F."/>
            <person name="Zhang Z."/>
            <person name="Fitz-Gibbon S.T."/>
            <person name="Lowe T.M."/>
            <person name="Saltikov C."/>
            <person name="House C.H."/>
            <person name="Richardson P."/>
        </authorList>
    </citation>
    <scope>NUCLEOTIDE SEQUENCE [LARGE SCALE GENOMIC DNA]</scope>
    <source>
        <strain evidence="4">ATCC 700844 / DSM 13496 / JCM 10307 / IC-167</strain>
    </source>
</reference>
<proteinExistence type="predicted"/>
<protein>
    <recommendedName>
        <fullName evidence="2">DUF4382 domain-containing protein</fullName>
    </recommendedName>
</protein>
<keyword evidence="4" id="KW-1185">Reference proteome</keyword>
<gene>
    <name evidence="3" type="ordered locus">Cmaq_1914</name>
</gene>
<feature type="transmembrane region" description="Helical" evidence="1">
    <location>
        <begin position="12"/>
        <end position="30"/>
    </location>
</feature>
<dbReference type="InterPro" id="IPR025491">
    <property type="entry name" value="DUF4382"/>
</dbReference>
<evidence type="ECO:0000313" key="4">
    <source>
        <dbReference type="Proteomes" id="UP000001137"/>
    </source>
</evidence>
<dbReference type="KEGG" id="cma:Cmaq_1914"/>